<evidence type="ECO:0000256" key="1">
    <source>
        <dbReference type="PROSITE-ProRule" id="PRU00047"/>
    </source>
</evidence>
<feature type="region of interest" description="Disordered" evidence="2">
    <location>
        <begin position="141"/>
        <end position="271"/>
    </location>
</feature>
<feature type="compositionally biased region" description="Basic and acidic residues" evidence="2">
    <location>
        <begin position="199"/>
        <end position="214"/>
    </location>
</feature>
<evidence type="ECO:0000259" key="3">
    <source>
        <dbReference type="PROSITE" id="PS50158"/>
    </source>
</evidence>
<feature type="compositionally biased region" description="Polar residues" evidence="2">
    <location>
        <begin position="310"/>
        <end position="319"/>
    </location>
</feature>
<dbReference type="PANTHER" id="PTHR31286:SF99">
    <property type="entry name" value="DUF4283 DOMAIN-CONTAINING PROTEIN"/>
    <property type="match status" value="1"/>
</dbReference>
<evidence type="ECO:0000313" key="5">
    <source>
        <dbReference type="Proteomes" id="UP001497516"/>
    </source>
</evidence>
<evidence type="ECO:0000256" key="2">
    <source>
        <dbReference type="SAM" id="MobiDB-lite"/>
    </source>
</evidence>
<dbReference type="PROSITE" id="PS50158">
    <property type="entry name" value="ZF_CCHC"/>
    <property type="match status" value="1"/>
</dbReference>
<dbReference type="InterPro" id="IPR040256">
    <property type="entry name" value="At4g02000-like"/>
</dbReference>
<proteinExistence type="predicted"/>
<accession>A0AAV2E7G4</accession>
<feature type="region of interest" description="Disordered" evidence="2">
    <location>
        <begin position="107"/>
        <end position="129"/>
    </location>
</feature>
<dbReference type="Proteomes" id="UP001497516">
    <property type="component" value="Chromosome 4"/>
</dbReference>
<organism evidence="4 5">
    <name type="scientific">Linum trigynum</name>
    <dbReference type="NCBI Taxonomy" id="586398"/>
    <lineage>
        <taxon>Eukaryota</taxon>
        <taxon>Viridiplantae</taxon>
        <taxon>Streptophyta</taxon>
        <taxon>Embryophyta</taxon>
        <taxon>Tracheophyta</taxon>
        <taxon>Spermatophyta</taxon>
        <taxon>Magnoliopsida</taxon>
        <taxon>eudicotyledons</taxon>
        <taxon>Gunneridae</taxon>
        <taxon>Pentapetalae</taxon>
        <taxon>rosids</taxon>
        <taxon>fabids</taxon>
        <taxon>Malpighiales</taxon>
        <taxon>Linaceae</taxon>
        <taxon>Linum</taxon>
    </lineage>
</organism>
<dbReference type="GO" id="GO:0003676">
    <property type="term" value="F:nucleic acid binding"/>
    <property type="evidence" value="ECO:0007669"/>
    <property type="project" value="InterPro"/>
</dbReference>
<evidence type="ECO:0000313" key="4">
    <source>
        <dbReference type="EMBL" id="CAL1381891.1"/>
    </source>
</evidence>
<feature type="domain" description="CCHC-type" evidence="3">
    <location>
        <begin position="80"/>
        <end position="95"/>
    </location>
</feature>
<feature type="compositionally biased region" description="Basic and acidic residues" evidence="2">
    <location>
        <begin position="141"/>
        <end position="154"/>
    </location>
</feature>
<dbReference type="GO" id="GO:0008270">
    <property type="term" value="F:zinc ion binding"/>
    <property type="evidence" value="ECO:0007669"/>
    <property type="project" value="UniProtKB-KW"/>
</dbReference>
<feature type="region of interest" description="Disordered" evidence="2">
    <location>
        <begin position="302"/>
        <end position="362"/>
    </location>
</feature>
<dbReference type="PANTHER" id="PTHR31286">
    <property type="entry name" value="GLYCINE-RICH CELL WALL STRUCTURAL PROTEIN 1.8-LIKE"/>
    <property type="match status" value="1"/>
</dbReference>
<name>A0AAV2E7G4_9ROSI</name>
<sequence length="362" mass="39498">MIVWIQLPGLPIHFYHKEVLISIGNLIGRTIKLDYHTLNQQRAKFARLAVEIDLEKALVPRVYLDDEWQKIEYENLPEVCFDCGKIGHTSSCCPNLRSTSLVEAQAVTGNRGSEEVAPTTSETDAGFGPWMIVTKKSRRNYRDNNRNWKEENDVGKSSQGNGGKLGKNGSKGKKSVGRSPSPQILVGQQTSTPDAKLVAAEKRKEEIKKGKEKLGSPPSSSGKGLLGPGPAPTLATGLKPNNGLLKASSSSAPFELPRERQPEPPKTERSAHIAIPQALSSLHVQTTIGPNGTNIQLVTIQQPSFKPKSQIATSPTPTTQGKQKGSKSSQSRSRKLSPIKNNHLKPLQIWSPMKEKKSKAKS</sequence>
<protein>
    <recommendedName>
        <fullName evidence="3">CCHC-type domain-containing protein</fullName>
    </recommendedName>
</protein>
<dbReference type="EMBL" id="OZ034817">
    <property type="protein sequence ID" value="CAL1381891.1"/>
    <property type="molecule type" value="Genomic_DNA"/>
</dbReference>
<keyword evidence="1" id="KW-0862">Zinc</keyword>
<feature type="compositionally biased region" description="Basic and acidic residues" evidence="2">
    <location>
        <begin position="256"/>
        <end position="271"/>
    </location>
</feature>
<keyword evidence="1" id="KW-0863">Zinc-finger</keyword>
<keyword evidence="5" id="KW-1185">Reference proteome</keyword>
<keyword evidence="1" id="KW-0479">Metal-binding</keyword>
<reference evidence="4 5" key="1">
    <citation type="submission" date="2024-04" db="EMBL/GenBank/DDBJ databases">
        <authorList>
            <person name="Fracassetti M."/>
        </authorList>
    </citation>
    <scope>NUCLEOTIDE SEQUENCE [LARGE SCALE GENOMIC DNA]</scope>
</reference>
<dbReference type="InterPro" id="IPR001878">
    <property type="entry name" value="Znf_CCHC"/>
</dbReference>
<feature type="compositionally biased region" description="Low complexity" evidence="2">
    <location>
        <begin position="320"/>
        <end position="331"/>
    </location>
</feature>
<dbReference type="AlphaFoldDB" id="A0AAV2E7G4"/>
<gene>
    <name evidence="4" type="ORF">LTRI10_LOCUS23244</name>
</gene>